<dbReference type="FunFam" id="3.30.200.20:FF:000180">
    <property type="entry name" value="serine/threonine-protein kinase STY46-like"/>
    <property type="match status" value="1"/>
</dbReference>
<keyword evidence="1" id="KW-0808">Transferase</keyword>
<gene>
    <name evidence="7" type="ORF">F8M41_021749</name>
</gene>
<evidence type="ECO:0000256" key="3">
    <source>
        <dbReference type="ARBA" id="ARBA00022777"/>
    </source>
</evidence>
<dbReference type="AlphaFoldDB" id="A0A8H4AG91"/>
<dbReference type="GO" id="GO:0005524">
    <property type="term" value="F:ATP binding"/>
    <property type="evidence" value="ECO:0007669"/>
    <property type="project" value="UniProtKB-UniRule"/>
</dbReference>
<dbReference type="GO" id="GO:0004674">
    <property type="term" value="F:protein serine/threonine kinase activity"/>
    <property type="evidence" value="ECO:0007669"/>
    <property type="project" value="TreeGrafter"/>
</dbReference>
<evidence type="ECO:0000313" key="8">
    <source>
        <dbReference type="Proteomes" id="UP000439903"/>
    </source>
</evidence>
<dbReference type="PANTHER" id="PTHR44329">
    <property type="entry name" value="SERINE/THREONINE-PROTEIN KINASE TNNI3K-RELATED"/>
    <property type="match status" value="1"/>
</dbReference>
<dbReference type="InterPro" id="IPR051681">
    <property type="entry name" value="Ser/Thr_Kinases-Pseudokinases"/>
</dbReference>
<dbReference type="PANTHER" id="PTHR44329:SF288">
    <property type="entry name" value="MITOGEN-ACTIVATED PROTEIN KINASE KINASE KINASE 20"/>
    <property type="match status" value="1"/>
</dbReference>
<dbReference type="OrthoDB" id="4062651at2759"/>
<name>A0A8H4AG91_GIGMA</name>
<dbReference type="PROSITE" id="PS00107">
    <property type="entry name" value="PROTEIN_KINASE_ATP"/>
    <property type="match status" value="1"/>
</dbReference>
<dbReference type="PRINTS" id="PR00109">
    <property type="entry name" value="TYRKINASE"/>
</dbReference>
<dbReference type="SUPFAM" id="SSF56112">
    <property type="entry name" value="Protein kinase-like (PK-like)"/>
    <property type="match status" value="2"/>
</dbReference>
<keyword evidence="8" id="KW-1185">Reference proteome</keyword>
<feature type="domain" description="Protein kinase" evidence="6">
    <location>
        <begin position="25"/>
        <end position="287"/>
    </location>
</feature>
<dbReference type="InterPro" id="IPR011009">
    <property type="entry name" value="Kinase-like_dom_sf"/>
</dbReference>
<evidence type="ECO:0000256" key="4">
    <source>
        <dbReference type="ARBA" id="ARBA00022840"/>
    </source>
</evidence>
<evidence type="ECO:0000256" key="5">
    <source>
        <dbReference type="PROSITE-ProRule" id="PRU10141"/>
    </source>
</evidence>
<accession>A0A8H4AG91</accession>
<sequence>MVENKEWLEKAIAENYINIFDYADFTDLKHIGDGSFATVRSANWSSRGTRVALKSLKGELKFDDVAMKEFMRELKLLRKVNYHPNINQFLGVVKDPLSEHYVMVLEYADGGSLRDFLKSKFETLKWTDKFRIATEIARGLGCLHAEEIIHRDLHSKNILVHKGKMMIADFGLSRQINDNLTHSNSMVREMSQYIDPQCYKSPNYKRDKRSDIYSLGVLLWEISSGRPPFASVPNDKLSIEIFIGNREVPIDGTPETYVQLYTQCWHDKPEKRPDIKEVLVILNKLYVTAKTQSGIFSQDIQFHSNNNQISVYKSSSTRSSFENDDSRNDVTETLNKEIKTSIYSGLEPRNTAFSEISNFQICNQAVNTRRRSLSPIRGQPSKDYWKEKLSVIKENYTVNLSNNLSLEEETYSKLFSGTKPMPHVNNLYSFPKKCSSRSKNLKQTVSVSDFKITNSYSPDDQIDNLIPIVFNQEVGYHQENDFVLYNGKPMESITPVIDDMHAIVIKEQPFFIPYSQFNIIAPLDYGYLGRSFKVHWKKANNVVALKKLYLKEETRDNFLEDILKEIKIHSNIEMCKNINRLLGITHDVVNNIYMLITEYADKGNLRKYLKNNSSFMTWKQKVDFALQITNGIQYLHSENIIHGNLHSKSILINDHRNIIKITEFGFTRSLESDPLKSHLGVIAYIAPELLKPISISTFLHDNSKSVGLSKSTDIYSLGILYWELVSGYPPFKNSNEIKLVEEICAGKRERRIPGTPNEYFELYSECWSGQSESRPNIEEIYRNLTKMMERINREEIAKNTFYTLKKTQVHHKKSQSLWDNISFNKNFT</sequence>
<evidence type="ECO:0000313" key="7">
    <source>
        <dbReference type="EMBL" id="KAF0492198.1"/>
    </source>
</evidence>
<dbReference type="EMBL" id="WTPW01000649">
    <property type="protein sequence ID" value="KAF0492198.1"/>
    <property type="molecule type" value="Genomic_DNA"/>
</dbReference>
<dbReference type="InterPro" id="IPR001245">
    <property type="entry name" value="Ser-Thr/Tyr_kinase_cat_dom"/>
</dbReference>
<dbReference type="InterPro" id="IPR000719">
    <property type="entry name" value="Prot_kinase_dom"/>
</dbReference>
<evidence type="ECO:0000256" key="2">
    <source>
        <dbReference type="ARBA" id="ARBA00022741"/>
    </source>
</evidence>
<keyword evidence="2 5" id="KW-0547">Nucleotide-binding</keyword>
<organism evidence="7 8">
    <name type="scientific">Gigaspora margarita</name>
    <dbReference type="NCBI Taxonomy" id="4874"/>
    <lineage>
        <taxon>Eukaryota</taxon>
        <taxon>Fungi</taxon>
        <taxon>Fungi incertae sedis</taxon>
        <taxon>Mucoromycota</taxon>
        <taxon>Glomeromycotina</taxon>
        <taxon>Glomeromycetes</taxon>
        <taxon>Diversisporales</taxon>
        <taxon>Gigasporaceae</taxon>
        <taxon>Gigaspora</taxon>
    </lineage>
</organism>
<feature type="domain" description="Protein kinase" evidence="6">
    <location>
        <begin position="517"/>
        <end position="788"/>
    </location>
</feature>
<dbReference type="Pfam" id="PF07714">
    <property type="entry name" value="PK_Tyr_Ser-Thr"/>
    <property type="match status" value="2"/>
</dbReference>
<dbReference type="InterPro" id="IPR017441">
    <property type="entry name" value="Protein_kinase_ATP_BS"/>
</dbReference>
<dbReference type="PROSITE" id="PS50011">
    <property type="entry name" value="PROTEIN_KINASE_DOM"/>
    <property type="match status" value="2"/>
</dbReference>
<dbReference type="Gene3D" id="1.10.510.10">
    <property type="entry name" value="Transferase(Phosphotransferase) domain 1"/>
    <property type="match status" value="2"/>
</dbReference>
<keyword evidence="4 5" id="KW-0067">ATP-binding</keyword>
<comment type="caution">
    <text evidence="7">The sequence shown here is derived from an EMBL/GenBank/DDBJ whole genome shotgun (WGS) entry which is preliminary data.</text>
</comment>
<keyword evidence="3 7" id="KW-0418">Kinase</keyword>
<protein>
    <submittedName>
        <fullName evidence="7">Kinase-like protein</fullName>
    </submittedName>
</protein>
<evidence type="ECO:0000259" key="6">
    <source>
        <dbReference type="PROSITE" id="PS50011"/>
    </source>
</evidence>
<dbReference type="Proteomes" id="UP000439903">
    <property type="component" value="Unassembled WGS sequence"/>
</dbReference>
<reference evidence="7 8" key="1">
    <citation type="journal article" date="2019" name="Environ. Microbiol.">
        <title>At the nexus of three kingdoms: the genome of the mycorrhizal fungus Gigaspora margarita provides insights into plant, endobacterial and fungal interactions.</title>
        <authorList>
            <person name="Venice F."/>
            <person name="Ghignone S."/>
            <person name="Salvioli di Fossalunga A."/>
            <person name="Amselem J."/>
            <person name="Novero M."/>
            <person name="Xianan X."/>
            <person name="Sedzielewska Toro K."/>
            <person name="Morin E."/>
            <person name="Lipzen A."/>
            <person name="Grigoriev I.V."/>
            <person name="Henrissat B."/>
            <person name="Martin F.M."/>
            <person name="Bonfante P."/>
        </authorList>
    </citation>
    <scope>NUCLEOTIDE SEQUENCE [LARGE SCALE GENOMIC DNA]</scope>
    <source>
        <strain evidence="7 8">BEG34</strain>
    </source>
</reference>
<feature type="binding site" evidence="5">
    <location>
        <position position="54"/>
    </location>
    <ligand>
        <name>ATP</name>
        <dbReference type="ChEBI" id="CHEBI:30616"/>
    </ligand>
</feature>
<evidence type="ECO:0000256" key="1">
    <source>
        <dbReference type="ARBA" id="ARBA00022679"/>
    </source>
</evidence>
<proteinExistence type="predicted"/>